<evidence type="ECO:0000256" key="2">
    <source>
        <dbReference type="SAM" id="Phobius"/>
    </source>
</evidence>
<comment type="caution">
    <text evidence="3">The sequence shown here is derived from an EMBL/GenBank/DDBJ whole genome shotgun (WGS) entry which is preliminary data.</text>
</comment>
<dbReference type="AlphaFoldDB" id="W4VEU0"/>
<dbReference type="OrthoDB" id="2965336at2"/>
<keyword evidence="2" id="KW-0812">Transmembrane</keyword>
<feature type="transmembrane region" description="Helical" evidence="2">
    <location>
        <begin position="49"/>
        <end position="69"/>
    </location>
</feature>
<reference evidence="3 4" key="1">
    <citation type="journal article" date="2014" name="Genome Announc.">
        <title>Draft Genome Sequence of the Boron-Tolerant and Moderately Halotolerant Bacterium Gracilibacillus boraciitolerans JCM 21714T.</title>
        <authorList>
            <person name="Ahmed I."/>
            <person name="Oshima K."/>
            <person name="Suda W."/>
            <person name="Kitamura K."/>
            <person name="Iida T."/>
            <person name="Ohmori Y."/>
            <person name="Fujiwara T."/>
            <person name="Hattori M."/>
            <person name="Ohkuma M."/>
        </authorList>
    </citation>
    <scope>NUCLEOTIDE SEQUENCE [LARGE SCALE GENOMIC DNA]</scope>
    <source>
        <strain evidence="3 4">JCM 21714</strain>
    </source>
</reference>
<protein>
    <submittedName>
        <fullName evidence="3">Uncharacterized protein</fullName>
    </submittedName>
</protein>
<dbReference type="EMBL" id="BAVS01000001">
    <property type="protein sequence ID" value="GAE91328.1"/>
    <property type="molecule type" value="Genomic_DNA"/>
</dbReference>
<keyword evidence="2" id="KW-1133">Transmembrane helix</keyword>
<sequence>MTNHNDKEYLINQLKNMPKIEDQQSKEQLYQKIQRKLNHNQSVLSKKRVAVWIPTLASICSIILLFIIIQTQNFSNQSDQSSSNSAEDSSMESAKLENSDQTGESSIAEDQDESKSINNSQDTEAVEEESSQKLDQMYNYMINIKNESAVYTAFITEQAQHIVPVTLLNSKEETYSNYIEQIDGQINLDQNGLYDIGIKDMEFTIEEA</sequence>
<name>W4VEU0_9BACI</name>
<proteinExistence type="predicted"/>
<feature type="region of interest" description="Disordered" evidence="1">
    <location>
        <begin position="76"/>
        <end position="130"/>
    </location>
</feature>
<keyword evidence="2" id="KW-0472">Membrane</keyword>
<dbReference type="Proteomes" id="UP000019102">
    <property type="component" value="Unassembled WGS sequence"/>
</dbReference>
<evidence type="ECO:0000313" key="4">
    <source>
        <dbReference type="Proteomes" id="UP000019102"/>
    </source>
</evidence>
<evidence type="ECO:0000256" key="1">
    <source>
        <dbReference type="SAM" id="MobiDB-lite"/>
    </source>
</evidence>
<dbReference type="STRING" id="1298598.JCM21714_276"/>
<evidence type="ECO:0000313" key="3">
    <source>
        <dbReference type="EMBL" id="GAE91328.1"/>
    </source>
</evidence>
<keyword evidence="4" id="KW-1185">Reference proteome</keyword>
<organism evidence="3 4">
    <name type="scientific">Gracilibacillus boraciitolerans JCM 21714</name>
    <dbReference type="NCBI Taxonomy" id="1298598"/>
    <lineage>
        <taxon>Bacteria</taxon>
        <taxon>Bacillati</taxon>
        <taxon>Bacillota</taxon>
        <taxon>Bacilli</taxon>
        <taxon>Bacillales</taxon>
        <taxon>Bacillaceae</taxon>
        <taxon>Gracilibacillus</taxon>
    </lineage>
</organism>
<dbReference type="RefSeq" id="WP_035721017.1">
    <property type="nucleotide sequence ID" value="NZ_BAVS01000001.1"/>
</dbReference>
<gene>
    <name evidence="3" type="ORF">JCM21714_276</name>
</gene>
<accession>W4VEU0</accession>
<feature type="compositionally biased region" description="Low complexity" evidence="1">
    <location>
        <begin position="76"/>
        <end position="93"/>
    </location>
</feature>